<dbReference type="EMBL" id="CP110343">
    <property type="protein sequence ID" value="WPX98157.1"/>
    <property type="molecule type" value="Genomic_DNA"/>
</dbReference>
<accession>A0ABZ0UQK1</accession>
<dbReference type="Proteomes" id="UP001325140">
    <property type="component" value="Chromosome"/>
</dbReference>
<gene>
    <name evidence="1" type="ORF">Fokcrypt_00698</name>
</gene>
<keyword evidence="2" id="KW-1185">Reference proteome</keyword>
<organism evidence="1 2">
    <name type="scientific">Candidatus Fokinia crypta</name>
    <dbReference type="NCBI Taxonomy" id="1920990"/>
    <lineage>
        <taxon>Bacteria</taxon>
        <taxon>Pseudomonadati</taxon>
        <taxon>Pseudomonadota</taxon>
        <taxon>Alphaproteobacteria</taxon>
        <taxon>Rickettsiales</taxon>
        <taxon>Candidatus Midichloriaceae</taxon>
        <taxon>Candidatus Fokinia</taxon>
    </lineage>
</organism>
<name>A0ABZ0UQK1_9RICK</name>
<sequence>MNVLSDANLLYSCILFLGICKSNVFDIHIDSVINFGIYFI</sequence>
<evidence type="ECO:0000313" key="2">
    <source>
        <dbReference type="Proteomes" id="UP001325140"/>
    </source>
</evidence>
<protein>
    <submittedName>
        <fullName evidence="1">Uncharacterized protein</fullName>
    </submittedName>
</protein>
<reference evidence="1" key="1">
    <citation type="submission" date="2022-10" db="EMBL/GenBank/DDBJ databases">
        <title>Host association and intracellularity evolved multiple times independently in the Rickettsiales.</title>
        <authorList>
            <person name="Castelli M."/>
            <person name="Nardi T."/>
            <person name="Gammuto L."/>
            <person name="Bellinzona G."/>
            <person name="Sabaneyeva E."/>
            <person name="Potekhin A."/>
            <person name="Serra V."/>
            <person name="Petroni G."/>
            <person name="Sassera D."/>
        </authorList>
    </citation>
    <scope>NUCLEOTIDE SEQUENCE [LARGE SCALE GENOMIC DNA]</scope>
    <source>
        <strain evidence="1">US_Bl 11III1</strain>
    </source>
</reference>
<evidence type="ECO:0000313" key="1">
    <source>
        <dbReference type="EMBL" id="WPX98157.1"/>
    </source>
</evidence>
<proteinExistence type="predicted"/>